<dbReference type="InterPro" id="IPR002403">
    <property type="entry name" value="Cyt_P450_E_grp-IV"/>
</dbReference>
<keyword evidence="5" id="KW-1133">Transmembrane helix</keyword>
<feature type="transmembrane region" description="Helical" evidence="5">
    <location>
        <begin position="14"/>
        <end position="33"/>
    </location>
</feature>
<dbReference type="InterPro" id="IPR053007">
    <property type="entry name" value="CYP450_monoxygenase_sec-met"/>
</dbReference>
<comment type="caution">
    <text evidence="6">The sequence shown here is derived from an EMBL/GenBank/DDBJ whole genome shotgun (WGS) entry which is preliminary data.</text>
</comment>
<proteinExistence type="inferred from homology"/>
<evidence type="ECO:0000256" key="4">
    <source>
        <dbReference type="ARBA" id="ARBA00023004"/>
    </source>
</evidence>
<keyword evidence="3" id="KW-0479">Metal-binding</keyword>
<keyword evidence="5" id="KW-0472">Membrane</keyword>
<comment type="similarity">
    <text evidence="2">Belongs to the cytochrome P450 family.</text>
</comment>
<evidence type="ECO:0000313" key="7">
    <source>
        <dbReference type="Proteomes" id="UP000774617"/>
    </source>
</evidence>
<dbReference type="PANTHER" id="PTHR47582:SF1">
    <property type="entry name" value="P450, PUTATIVE (EUROFUNG)-RELATED"/>
    <property type="match status" value="1"/>
</dbReference>
<organism evidence="6 7">
    <name type="scientific">Macrophomina phaseolina</name>
    <dbReference type="NCBI Taxonomy" id="35725"/>
    <lineage>
        <taxon>Eukaryota</taxon>
        <taxon>Fungi</taxon>
        <taxon>Dikarya</taxon>
        <taxon>Ascomycota</taxon>
        <taxon>Pezizomycotina</taxon>
        <taxon>Dothideomycetes</taxon>
        <taxon>Dothideomycetes incertae sedis</taxon>
        <taxon>Botryosphaeriales</taxon>
        <taxon>Botryosphaeriaceae</taxon>
        <taxon>Macrophomina</taxon>
    </lineage>
</organism>
<keyword evidence="4" id="KW-0408">Iron</keyword>
<dbReference type="InterPro" id="IPR001128">
    <property type="entry name" value="Cyt_P450"/>
</dbReference>
<gene>
    <name evidence="6" type="ORF">B0J12DRAFT_750958</name>
</gene>
<keyword evidence="7" id="KW-1185">Reference proteome</keyword>
<comment type="cofactor">
    <cofactor evidence="1">
        <name>heme</name>
        <dbReference type="ChEBI" id="CHEBI:30413"/>
    </cofactor>
</comment>
<dbReference type="PANTHER" id="PTHR47582">
    <property type="entry name" value="P450, PUTATIVE (EUROFUNG)-RELATED"/>
    <property type="match status" value="1"/>
</dbReference>
<evidence type="ECO:0000313" key="6">
    <source>
        <dbReference type="EMBL" id="KAH7053423.1"/>
    </source>
</evidence>
<dbReference type="CDD" id="cd11040">
    <property type="entry name" value="CYP7_CYP8-like"/>
    <property type="match status" value="1"/>
</dbReference>
<evidence type="ECO:0000256" key="1">
    <source>
        <dbReference type="ARBA" id="ARBA00001971"/>
    </source>
</evidence>
<name>A0ABQ8GEP6_9PEZI</name>
<evidence type="ECO:0000256" key="3">
    <source>
        <dbReference type="ARBA" id="ARBA00022723"/>
    </source>
</evidence>
<dbReference type="SUPFAM" id="SSF48264">
    <property type="entry name" value="Cytochrome P450"/>
    <property type="match status" value="1"/>
</dbReference>
<reference evidence="6 7" key="1">
    <citation type="journal article" date="2021" name="Nat. Commun.">
        <title>Genetic determinants of endophytism in the Arabidopsis root mycobiome.</title>
        <authorList>
            <person name="Mesny F."/>
            <person name="Miyauchi S."/>
            <person name="Thiergart T."/>
            <person name="Pickel B."/>
            <person name="Atanasova L."/>
            <person name="Karlsson M."/>
            <person name="Huettel B."/>
            <person name="Barry K.W."/>
            <person name="Haridas S."/>
            <person name="Chen C."/>
            <person name="Bauer D."/>
            <person name="Andreopoulos W."/>
            <person name="Pangilinan J."/>
            <person name="LaButti K."/>
            <person name="Riley R."/>
            <person name="Lipzen A."/>
            <person name="Clum A."/>
            <person name="Drula E."/>
            <person name="Henrissat B."/>
            <person name="Kohler A."/>
            <person name="Grigoriev I.V."/>
            <person name="Martin F.M."/>
            <person name="Hacquard S."/>
        </authorList>
    </citation>
    <scope>NUCLEOTIDE SEQUENCE [LARGE SCALE GENOMIC DNA]</scope>
    <source>
        <strain evidence="6 7">MPI-SDFR-AT-0080</strain>
    </source>
</reference>
<keyword evidence="5" id="KW-0812">Transmembrane</keyword>
<evidence type="ECO:0000256" key="5">
    <source>
        <dbReference type="SAM" id="Phobius"/>
    </source>
</evidence>
<evidence type="ECO:0000256" key="2">
    <source>
        <dbReference type="ARBA" id="ARBA00010617"/>
    </source>
</evidence>
<accession>A0ABQ8GEP6</accession>
<dbReference type="InterPro" id="IPR036396">
    <property type="entry name" value="Cyt_P450_sf"/>
</dbReference>
<sequence length="521" mass="57780">MDSTPSASGPIKPAIMVAVLACILVAVIIQRVLRVAHDPREPPLIPTRLPIFGHALGMYRHGKQYFQMIDQKYGYDIYTLGLPGIKQYVVTGPAMVAAVNRQGKSIAFRPLIIDFVKSSFQLDEQSHSINKKNLYDEEGKGLLTENHDLFYKLLPSGPALDELCQTIVDGVALKLNSLGPKETVDLNKFSKDLIGFLSARAFWGPENIMEKDTTLLSAFWDVEEAQKVLGLGTLSYLIAPKACFGRARLRTAMENYFEQGHWRSASTLIRERTMIHFARGYTAKMMARADMGLLLGTTPNAARTLVWFLSYLFANPDIVPEIRAELIDSGAIGLAADGKTATVDVHALRFSCPLYNSTLREVLRLVTPTSSMRIVREDLVLADQYLLRKGALCLVEGGLLHTKPSIWGEDAHAFNPRRFLKHANGELTDGSGKKVHPAALRIWGGGEVVCPGRFLATIEILGIAAPLIVGWNFEREGGGKFRVPKPRDDVVPVATYDPGEDVRASLIKREDWNHVSWQYKV</sequence>
<dbReference type="Pfam" id="PF00067">
    <property type="entry name" value="p450"/>
    <property type="match status" value="1"/>
</dbReference>
<dbReference type="Proteomes" id="UP000774617">
    <property type="component" value="Unassembled WGS sequence"/>
</dbReference>
<dbReference type="EMBL" id="JAGTJR010000010">
    <property type="protein sequence ID" value="KAH7053423.1"/>
    <property type="molecule type" value="Genomic_DNA"/>
</dbReference>
<protein>
    <submittedName>
        <fullName evidence="6">Cytochrome P450</fullName>
    </submittedName>
</protein>
<dbReference type="Gene3D" id="1.10.630.10">
    <property type="entry name" value="Cytochrome P450"/>
    <property type="match status" value="1"/>
</dbReference>
<dbReference type="PRINTS" id="PR00465">
    <property type="entry name" value="EP450IV"/>
</dbReference>